<dbReference type="RefSeq" id="WP_054717904.1">
    <property type="nucleotide sequence ID" value="NZ_FXAV01000037.1"/>
</dbReference>
<accession>A0ABY1MIZ2</accession>
<sequence>MKRRILATGVACLAAVLVSPATASAAPTGSADSGSAQIAGVYAQLLPRLAEAAINCLVTGTPLQQCGYTGIDPAPLPLPQN</sequence>
<organism evidence="2 3">
    <name type="scientific">Rhodococcus rhodochrous J3</name>
    <dbReference type="NCBI Taxonomy" id="903528"/>
    <lineage>
        <taxon>Bacteria</taxon>
        <taxon>Bacillati</taxon>
        <taxon>Actinomycetota</taxon>
        <taxon>Actinomycetes</taxon>
        <taxon>Mycobacteriales</taxon>
        <taxon>Nocardiaceae</taxon>
        <taxon>Rhodococcus</taxon>
    </lineage>
</organism>
<keyword evidence="1" id="KW-0732">Signal</keyword>
<name>A0ABY1MIZ2_RHORH</name>
<dbReference type="Proteomes" id="UP000193566">
    <property type="component" value="Unassembled WGS sequence"/>
</dbReference>
<evidence type="ECO:0000256" key="1">
    <source>
        <dbReference type="SAM" id="SignalP"/>
    </source>
</evidence>
<evidence type="ECO:0000313" key="3">
    <source>
        <dbReference type="Proteomes" id="UP000193566"/>
    </source>
</evidence>
<proteinExistence type="predicted"/>
<feature type="signal peptide" evidence="1">
    <location>
        <begin position="1"/>
        <end position="25"/>
    </location>
</feature>
<keyword evidence="3" id="KW-1185">Reference proteome</keyword>
<reference evidence="2 3" key="1">
    <citation type="submission" date="2017-04" db="EMBL/GenBank/DDBJ databases">
        <authorList>
            <person name="Varghese N."/>
            <person name="Submissions S."/>
        </authorList>
    </citation>
    <scope>NUCLEOTIDE SEQUENCE [LARGE SCALE GENOMIC DNA]</scope>
    <source>
        <strain evidence="2 3">J3</strain>
    </source>
</reference>
<protein>
    <recommendedName>
        <fullName evidence="4">Secreted protein</fullName>
    </recommendedName>
</protein>
<evidence type="ECO:0000313" key="2">
    <source>
        <dbReference type="EMBL" id="SMG59327.1"/>
    </source>
</evidence>
<feature type="chain" id="PRO_5045738571" description="Secreted protein" evidence="1">
    <location>
        <begin position="26"/>
        <end position="81"/>
    </location>
</feature>
<dbReference type="EMBL" id="FXAV01000037">
    <property type="protein sequence ID" value="SMG59327.1"/>
    <property type="molecule type" value="Genomic_DNA"/>
</dbReference>
<gene>
    <name evidence="2" type="ORF">SAMN02745947_05414</name>
</gene>
<evidence type="ECO:0008006" key="4">
    <source>
        <dbReference type="Google" id="ProtNLM"/>
    </source>
</evidence>
<comment type="caution">
    <text evidence="2">The sequence shown here is derived from an EMBL/GenBank/DDBJ whole genome shotgun (WGS) entry which is preliminary data.</text>
</comment>